<reference evidence="2" key="1">
    <citation type="submission" date="2018-12" db="EMBL/GenBank/DDBJ databases">
        <title>Characterization of a N4-like bacteriophage infecting a coral-derived Vibrio strain.</title>
        <authorList>
            <person name="Huang S."/>
        </authorList>
    </citation>
    <scope>NUCLEOTIDE SEQUENCE [LARGE SCALE GENOMIC DNA]</scope>
</reference>
<evidence type="ECO:0000313" key="2">
    <source>
        <dbReference type="EMBL" id="AZU99618.1"/>
    </source>
</evidence>
<sequence>MAIVQKPDNRPKVPRTGGVPVEPKDPTKYKEKENRATRFNPYDDPNDPTKAPE</sequence>
<gene>
    <name evidence="2" type="ORF">SBP1_gp026</name>
</gene>
<dbReference type="EMBL" id="MK301608">
    <property type="protein sequence ID" value="AZU99618.1"/>
    <property type="molecule type" value="Genomic_DNA"/>
</dbReference>
<name>A0A3T0IIG7_9CAUD</name>
<accession>A0A3T0IIG7</accession>
<organism evidence="2">
    <name type="scientific">Vibrio virus vB_VspP_SBP1</name>
    <dbReference type="NCBI Taxonomy" id="2500581"/>
    <lineage>
        <taxon>Viruses</taxon>
        <taxon>Duplodnaviria</taxon>
        <taxon>Heunggongvirae</taxon>
        <taxon>Uroviricota</taxon>
        <taxon>Caudoviricetes</taxon>
        <taxon>Schitoviridae</taxon>
        <taxon>Electravirus</taxon>
        <taxon>Electravirus Sbp1</taxon>
    </lineage>
</organism>
<evidence type="ECO:0000256" key="1">
    <source>
        <dbReference type="SAM" id="MobiDB-lite"/>
    </source>
</evidence>
<proteinExistence type="predicted"/>
<feature type="compositionally biased region" description="Basic and acidic residues" evidence="1">
    <location>
        <begin position="22"/>
        <end position="36"/>
    </location>
</feature>
<dbReference type="Proteomes" id="UP000290131">
    <property type="component" value="Segment"/>
</dbReference>
<feature type="region of interest" description="Disordered" evidence="1">
    <location>
        <begin position="1"/>
        <end position="53"/>
    </location>
</feature>
<protein>
    <submittedName>
        <fullName evidence="2">Uncharacterized protein</fullName>
    </submittedName>
</protein>
<evidence type="ECO:0000313" key="3">
    <source>
        <dbReference type="Proteomes" id="UP000290131"/>
    </source>
</evidence>
<keyword evidence="3" id="KW-1185">Reference proteome</keyword>